<name>A0A5S5DQM9_9SPHI</name>
<evidence type="ECO:0000313" key="1">
    <source>
        <dbReference type="EMBL" id="TYP97688.1"/>
    </source>
</evidence>
<accession>A0A5S5DQM9</accession>
<keyword evidence="2" id="KW-1185">Reference proteome</keyword>
<organism evidence="1 2">
    <name type="scientific">Sphingobacterium allocomposti</name>
    <dbReference type="NCBI Taxonomy" id="415956"/>
    <lineage>
        <taxon>Bacteria</taxon>
        <taxon>Pseudomonadati</taxon>
        <taxon>Bacteroidota</taxon>
        <taxon>Sphingobacteriia</taxon>
        <taxon>Sphingobacteriales</taxon>
        <taxon>Sphingobacteriaceae</taxon>
        <taxon>Sphingobacterium</taxon>
    </lineage>
</organism>
<proteinExistence type="predicted"/>
<gene>
    <name evidence="1" type="ORF">BC792_102110</name>
</gene>
<comment type="caution">
    <text evidence="1">The sequence shown here is derived from an EMBL/GenBank/DDBJ whole genome shotgun (WGS) entry which is preliminary data.</text>
</comment>
<reference evidence="1 2" key="1">
    <citation type="submission" date="2019-07" db="EMBL/GenBank/DDBJ databases">
        <title>Genomic Encyclopedia of Archaeal and Bacterial Type Strains, Phase II (KMG-II): from individual species to whole genera.</title>
        <authorList>
            <person name="Goeker M."/>
        </authorList>
    </citation>
    <scope>NUCLEOTIDE SEQUENCE [LARGE SCALE GENOMIC DNA]</scope>
    <source>
        <strain evidence="1 2">DSM 18850</strain>
    </source>
</reference>
<sequence length="59" mass="6913">MLVSCIIVFGNNTRWACRLLQGTRQKLPEFLTDRKFVTPGEGKTQQMSETEVKWRLLTR</sequence>
<dbReference type="EMBL" id="VNHX01000002">
    <property type="protein sequence ID" value="TYP97688.1"/>
    <property type="molecule type" value="Genomic_DNA"/>
</dbReference>
<dbReference type="AlphaFoldDB" id="A0A5S5DQM9"/>
<evidence type="ECO:0000313" key="2">
    <source>
        <dbReference type="Proteomes" id="UP000325105"/>
    </source>
</evidence>
<protein>
    <submittedName>
        <fullName evidence="1">Uncharacterized protein</fullName>
    </submittedName>
</protein>
<dbReference type="Proteomes" id="UP000325105">
    <property type="component" value="Unassembled WGS sequence"/>
</dbReference>